<dbReference type="RefSeq" id="WP_085199949.1">
    <property type="nucleotide sequence ID" value="NZ_JACKVI010000012.1"/>
</dbReference>
<feature type="compositionally biased region" description="Basic and acidic residues" evidence="1">
    <location>
        <begin position="9"/>
        <end position="46"/>
    </location>
</feature>
<dbReference type="OrthoDB" id="3456059at2"/>
<feature type="region of interest" description="Disordered" evidence="1">
    <location>
        <begin position="1"/>
        <end position="46"/>
    </location>
</feature>
<dbReference type="Gene3D" id="3.40.630.10">
    <property type="entry name" value="Zn peptidases"/>
    <property type="match status" value="1"/>
</dbReference>
<dbReference type="Proteomes" id="UP000194000">
    <property type="component" value="Unassembled WGS sequence"/>
</dbReference>
<evidence type="ECO:0000259" key="2">
    <source>
        <dbReference type="Pfam" id="PF04389"/>
    </source>
</evidence>
<dbReference type="PANTHER" id="PTHR12147">
    <property type="entry name" value="METALLOPEPTIDASE M28 FAMILY MEMBER"/>
    <property type="match status" value="1"/>
</dbReference>
<dbReference type="InterPro" id="IPR007484">
    <property type="entry name" value="Peptidase_M28"/>
</dbReference>
<evidence type="ECO:0000313" key="4">
    <source>
        <dbReference type="Proteomes" id="UP000194000"/>
    </source>
</evidence>
<dbReference type="GO" id="GO:0008235">
    <property type="term" value="F:metalloexopeptidase activity"/>
    <property type="evidence" value="ECO:0007669"/>
    <property type="project" value="InterPro"/>
</dbReference>
<keyword evidence="4" id="KW-1185">Reference proteome</keyword>
<accession>A0A1X1UJW0</accession>
<evidence type="ECO:0000256" key="1">
    <source>
        <dbReference type="SAM" id="MobiDB-lite"/>
    </source>
</evidence>
<evidence type="ECO:0000313" key="3">
    <source>
        <dbReference type="EMBL" id="ORV57140.1"/>
    </source>
</evidence>
<dbReference type="InterPro" id="IPR045175">
    <property type="entry name" value="M28_fam"/>
</dbReference>
<name>A0A1X1UJW0_9MYCO</name>
<comment type="caution">
    <text evidence="3">The sequence shown here is derived from an EMBL/GenBank/DDBJ whole genome shotgun (WGS) entry which is preliminary data.</text>
</comment>
<feature type="domain" description="Peptidase M28" evidence="2">
    <location>
        <begin position="222"/>
        <end position="382"/>
    </location>
</feature>
<gene>
    <name evidence="3" type="ORF">AWC06_02940</name>
</gene>
<dbReference type="EMBL" id="LQOW01000031">
    <property type="protein sequence ID" value="ORV57140.1"/>
    <property type="molecule type" value="Genomic_DNA"/>
</dbReference>
<dbReference type="SUPFAM" id="SSF53187">
    <property type="entry name" value="Zn-dependent exopeptidases"/>
    <property type="match status" value="1"/>
</dbReference>
<dbReference type="STRING" id="1260918.AWC06_02940"/>
<dbReference type="Pfam" id="PF04389">
    <property type="entry name" value="Peptidase_M28"/>
    <property type="match status" value="1"/>
</dbReference>
<organism evidence="3 4">
    <name type="scientific">Mycobacterium fragae</name>
    <dbReference type="NCBI Taxonomy" id="1260918"/>
    <lineage>
        <taxon>Bacteria</taxon>
        <taxon>Bacillati</taxon>
        <taxon>Actinomycetota</taxon>
        <taxon>Actinomycetes</taxon>
        <taxon>Mycobacteriales</taxon>
        <taxon>Mycobacteriaceae</taxon>
        <taxon>Mycobacterium</taxon>
    </lineage>
</organism>
<sequence>MTNQGLVAEDQHDAARPNDEIGRRLRRDVEQLTSHDRRTGTPGERRSAEWIARRLRDDIGATDVMITRFRTQSSWAPAQLAYLLAAMVAGALPGRLGRLLGAAITASYELDVSGRNQWIRRLLPAGRGTSVTAHIPATGEGNRTLVLVAHHDAAHNGVVWHPRTVALNRMWSRRTGETMPTHFPALIAVAATALPLRWARIAAQFVIGIAGLASIQSMRSYTTPGANDNASGVATVLEVANRLRERPLPDTDVLLVFPGGEEVGNAGMRAWIKGYGRRLDPARTLVINLDSLGSGGYLVAARREGLTGRLAPADVKLATNVASSAGIDLRVVSFPNTCDTSIARYEGMHAISLLSYDDGWIRNLHLKSDTVDQIGWNTVRDAVTLTERLAWAWARGQRGHA</sequence>
<dbReference type="AlphaFoldDB" id="A0A1X1UJW0"/>
<reference evidence="3 4" key="1">
    <citation type="submission" date="2016-01" db="EMBL/GenBank/DDBJ databases">
        <title>The new phylogeny of the genus Mycobacterium.</title>
        <authorList>
            <person name="Tarcisio F."/>
            <person name="Conor M."/>
            <person name="Antonella G."/>
            <person name="Elisabetta G."/>
            <person name="Giulia F.S."/>
            <person name="Sara T."/>
            <person name="Anna F."/>
            <person name="Clotilde B."/>
            <person name="Roberto B."/>
            <person name="Veronica D.S."/>
            <person name="Fabio R."/>
            <person name="Monica P."/>
            <person name="Olivier J."/>
            <person name="Enrico T."/>
            <person name="Nicola S."/>
        </authorList>
    </citation>
    <scope>NUCLEOTIDE SEQUENCE [LARGE SCALE GENOMIC DNA]</scope>
    <source>
        <strain evidence="3 4">DSM 45731</strain>
    </source>
</reference>
<dbReference type="PANTHER" id="PTHR12147:SF26">
    <property type="entry name" value="PEPTIDASE M28 DOMAIN-CONTAINING PROTEIN"/>
    <property type="match status" value="1"/>
</dbReference>
<protein>
    <recommendedName>
        <fullName evidence="2">Peptidase M28 domain-containing protein</fullName>
    </recommendedName>
</protein>
<dbReference type="GO" id="GO:0006508">
    <property type="term" value="P:proteolysis"/>
    <property type="evidence" value="ECO:0007669"/>
    <property type="project" value="InterPro"/>
</dbReference>
<proteinExistence type="predicted"/>